<evidence type="ECO:0000256" key="5">
    <source>
        <dbReference type="SAM" id="MobiDB-lite"/>
    </source>
</evidence>
<dbReference type="InterPro" id="IPR002999">
    <property type="entry name" value="Tudor"/>
</dbReference>
<dbReference type="SUPFAM" id="SSF63748">
    <property type="entry name" value="Tudor/PWWP/MBT"/>
    <property type="match status" value="1"/>
</dbReference>
<dbReference type="InterPro" id="IPR041966">
    <property type="entry name" value="LOTUS-like"/>
</dbReference>
<evidence type="ECO:0008006" key="10">
    <source>
        <dbReference type="Google" id="ProtNLM"/>
    </source>
</evidence>
<dbReference type="EMBL" id="CARXXK010000002">
    <property type="protein sequence ID" value="CAI6358455.1"/>
    <property type="molecule type" value="Genomic_DNA"/>
</dbReference>
<dbReference type="PROSITE" id="PS50304">
    <property type="entry name" value="TUDOR"/>
    <property type="match status" value="1"/>
</dbReference>
<dbReference type="PANTHER" id="PTHR22948">
    <property type="entry name" value="TUDOR DOMAIN CONTAINING PROTEIN"/>
    <property type="match status" value="1"/>
</dbReference>
<evidence type="ECO:0000259" key="7">
    <source>
        <dbReference type="PROSITE" id="PS51644"/>
    </source>
</evidence>
<dbReference type="Pfam" id="PF12872">
    <property type="entry name" value="OST-HTH"/>
    <property type="match status" value="4"/>
</dbReference>
<dbReference type="SMART" id="SM00333">
    <property type="entry name" value="TUDOR"/>
    <property type="match status" value="1"/>
</dbReference>
<keyword evidence="2" id="KW-0963">Cytoplasm</keyword>
<feature type="compositionally biased region" description="Polar residues" evidence="5">
    <location>
        <begin position="369"/>
        <end position="385"/>
    </location>
</feature>
<gene>
    <name evidence="8" type="ORF">MEUPH1_LOCUS13966</name>
</gene>
<accession>A0AAV0WQW5</accession>
<comment type="subcellular location">
    <subcellularLocation>
        <location evidence="1">Cytoplasm</location>
    </subcellularLocation>
</comment>
<protein>
    <recommendedName>
        <fullName evidence="10">Tudor domain-containing protein 5</fullName>
    </recommendedName>
</protein>
<dbReference type="InterPro" id="IPR035437">
    <property type="entry name" value="SNase_OB-fold_sf"/>
</dbReference>
<dbReference type="Proteomes" id="UP001160148">
    <property type="component" value="Unassembled WGS sequence"/>
</dbReference>
<dbReference type="GO" id="GO:0007283">
    <property type="term" value="P:spermatogenesis"/>
    <property type="evidence" value="ECO:0007669"/>
    <property type="project" value="UniProtKB-KW"/>
</dbReference>
<dbReference type="InterPro" id="IPR050621">
    <property type="entry name" value="Tudor_domain_containing"/>
</dbReference>
<dbReference type="GO" id="GO:0005737">
    <property type="term" value="C:cytoplasm"/>
    <property type="evidence" value="ECO:0007669"/>
    <property type="project" value="UniProtKB-SubCell"/>
</dbReference>
<feature type="domain" description="HTH OST-type" evidence="7">
    <location>
        <begin position="412"/>
        <end position="485"/>
    </location>
</feature>
<dbReference type="Gene3D" id="2.30.30.140">
    <property type="match status" value="1"/>
</dbReference>
<evidence type="ECO:0000256" key="1">
    <source>
        <dbReference type="ARBA" id="ARBA00004496"/>
    </source>
</evidence>
<feature type="domain" description="Tudor" evidence="6">
    <location>
        <begin position="830"/>
        <end position="889"/>
    </location>
</feature>
<dbReference type="Gene3D" id="3.30.420.610">
    <property type="entry name" value="LOTUS domain-like"/>
    <property type="match status" value="3"/>
</dbReference>
<dbReference type="PROSITE" id="PS51644">
    <property type="entry name" value="HTH_OST"/>
    <property type="match status" value="3"/>
</dbReference>
<feature type="domain" description="HTH OST-type" evidence="7">
    <location>
        <begin position="565"/>
        <end position="640"/>
    </location>
</feature>
<evidence type="ECO:0000256" key="3">
    <source>
        <dbReference type="ARBA" id="ARBA00022737"/>
    </source>
</evidence>
<evidence type="ECO:0000313" key="9">
    <source>
        <dbReference type="Proteomes" id="UP001160148"/>
    </source>
</evidence>
<organism evidence="8 9">
    <name type="scientific">Macrosiphum euphorbiae</name>
    <name type="common">potato aphid</name>
    <dbReference type="NCBI Taxonomy" id="13131"/>
    <lineage>
        <taxon>Eukaryota</taxon>
        <taxon>Metazoa</taxon>
        <taxon>Ecdysozoa</taxon>
        <taxon>Arthropoda</taxon>
        <taxon>Hexapoda</taxon>
        <taxon>Insecta</taxon>
        <taxon>Pterygota</taxon>
        <taxon>Neoptera</taxon>
        <taxon>Paraneoptera</taxon>
        <taxon>Hemiptera</taxon>
        <taxon>Sternorrhyncha</taxon>
        <taxon>Aphidomorpha</taxon>
        <taxon>Aphidoidea</taxon>
        <taxon>Aphididae</taxon>
        <taxon>Macrosiphini</taxon>
        <taxon>Macrosiphum</taxon>
    </lineage>
</organism>
<comment type="caution">
    <text evidence="8">The sequence shown here is derived from an EMBL/GenBank/DDBJ whole genome shotgun (WGS) entry which is preliminary data.</text>
</comment>
<dbReference type="Gene3D" id="2.40.50.90">
    <property type="match status" value="1"/>
</dbReference>
<keyword evidence="4" id="KW-0221">Differentiation</keyword>
<dbReference type="Pfam" id="PF00567">
    <property type="entry name" value="TUDOR"/>
    <property type="match status" value="1"/>
</dbReference>
<evidence type="ECO:0000256" key="2">
    <source>
        <dbReference type="ARBA" id="ARBA00022490"/>
    </source>
</evidence>
<name>A0AAV0WQW5_9HEMI</name>
<dbReference type="GO" id="GO:0030154">
    <property type="term" value="P:cell differentiation"/>
    <property type="evidence" value="ECO:0007669"/>
    <property type="project" value="UniProtKB-ARBA"/>
</dbReference>
<dbReference type="CDD" id="cd09972">
    <property type="entry name" value="LOTUS_TDRD_OSKAR"/>
    <property type="match status" value="1"/>
</dbReference>
<dbReference type="AlphaFoldDB" id="A0AAV0WQW5"/>
<evidence type="ECO:0000256" key="4">
    <source>
        <dbReference type="ARBA" id="ARBA00022871"/>
    </source>
</evidence>
<dbReference type="InterPro" id="IPR025605">
    <property type="entry name" value="OST-HTH/LOTUS_dom"/>
</dbReference>
<reference evidence="8 9" key="1">
    <citation type="submission" date="2023-01" db="EMBL/GenBank/DDBJ databases">
        <authorList>
            <person name="Whitehead M."/>
        </authorList>
    </citation>
    <scope>NUCLEOTIDE SEQUENCE [LARGE SCALE GENOMIC DNA]</scope>
</reference>
<feature type="region of interest" description="Disordered" evidence="5">
    <location>
        <begin position="364"/>
        <end position="385"/>
    </location>
</feature>
<evidence type="ECO:0000259" key="6">
    <source>
        <dbReference type="PROSITE" id="PS50304"/>
    </source>
</evidence>
<dbReference type="PANTHER" id="PTHR22948:SF76">
    <property type="entry name" value="FI20010P1-RELATED"/>
    <property type="match status" value="1"/>
</dbReference>
<keyword evidence="4" id="KW-0744">Spermatogenesis</keyword>
<proteinExistence type="predicted"/>
<keyword evidence="9" id="KW-1185">Reference proteome</keyword>
<evidence type="ECO:0000313" key="8">
    <source>
        <dbReference type="EMBL" id="CAI6358455.1"/>
    </source>
</evidence>
<keyword evidence="3" id="KW-0677">Repeat</keyword>
<feature type="domain" description="HTH OST-type" evidence="7">
    <location>
        <begin position="5"/>
        <end position="81"/>
    </location>
</feature>
<sequence length="985" mass="113759">MEQPDLNYLKMVIRSLLTSSPGKLTISQILNEYYDYEGCNLPYKHLGFKNVFELLENMKDVLKIPSNPNMSSFITLIVDKKTSHLRELVVNQKSKRPRLRRNNFVGRSGNNHLLKSSNFKSRDYNHNNYKTGHSTSRYEYTSTRFEHSTPKYDYNARGYDHIKIKPLSSKPIGTVTPNLKSFIENLCNTSGPEIITINKLKSCLIYHPDYKKLGTTNIEESINMLKSFIYIDKGGVHLKDSPFEIFPSKTSDKIKYTIPTSANYVGSIVDEIEELSYSELNYDDIDEVDDLGSKNLDIYENEHKISQKSTSTAHNNNTITLSNNSQHADSCQKLYTYDSSSQHGPNQLSPQNLVNMCKIGLKDSESKNNDTVPPQNNDKNTLISSTTKPFHNKIVSKIEHKANFDVQNSYKTKNDYKKAIVAIIARSDQPITVNNVLDIFKNEHGYTFPFQEFSCGSYMDFFRLYPDMFKLENQCSTNSIVSLEKQIIFKRKGTIRASLKKASIFNNVVVTNSENIILNQSNIVSELLSNKDDDQKYINATIDNSGQPHCEKSVHLNEIYDAETISDSMKVKMRHILSKHKDGILCNDFMNVYGNEYNSHFNFSEYGFSSMRDMAYKLPTVFYVKLTEDNQDSILFEACRRSELENNLDDPSLYYKNIPKTVLYNISNFFDKYRTGVKFNELMTLYCTEYGRAYEPLKYGYSSEKHMFESLDKMVKIENNELFTLNPFAYTKCLQNIDHNDNYDNNLVAIPDPDFLLHYSGDDICNGKFKYPTIKFNNRKYINVIVAEIYNPSSFYIQLAAEVNNLNSLMDSLQVYYNDNEKKYKVIPTLILPGLPCTSIFEDSNSWHRAIVLRIVDDDNVQLLYVDYGSIEIVPKTNVRLLASQFGVYPAQGVHCGLYEYNELNYPREISESFAEMVEDHQLEAKFHPPISVDNSQKVMVTLFLNTKNNKININKKCSKEMINHLNKHQESVRRMIYKVMEEDQ</sequence>